<dbReference type="EMBL" id="SZYD01000017">
    <property type="protein sequence ID" value="KAD3068724.1"/>
    <property type="molecule type" value="Genomic_DNA"/>
</dbReference>
<accession>A0A5N6M449</accession>
<gene>
    <name evidence="1" type="ORF">E3N88_36604</name>
</gene>
<evidence type="ECO:0000313" key="1">
    <source>
        <dbReference type="EMBL" id="KAD3068724.1"/>
    </source>
</evidence>
<keyword evidence="2" id="KW-1185">Reference proteome</keyword>
<sequence>MRTIDRRGLKIVVVLRPWLIDRIARRPVNGEDEGDTSENLVEMRTPFRVVLRDSTAVEVATEKTAADDDIRKGSDQRKTVWGSSKSCGGCSLLASADPTNYTTSPR</sequence>
<comment type="caution">
    <text evidence="1">The sequence shown here is derived from an EMBL/GenBank/DDBJ whole genome shotgun (WGS) entry which is preliminary data.</text>
</comment>
<name>A0A5N6M449_9ASTR</name>
<protein>
    <submittedName>
        <fullName evidence="1">Uncharacterized protein</fullName>
    </submittedName>
</protein>
<organism evidence="1 2">
    <name type="scientific">Mikania micrantha</name>
    <name type="common">bitter vine</name>
    <dbReference type="NCBI Taxonomy" id="192012"/>
    <lineage>
        <taxon>Eukaryota</taxon>
        <taxon>Viridiplantae</taxon>
        <taxon>Streptophyta</taxon>
        <taxon>Embryophyta</taxon>
        <taxon>Tracheophyta</taxon>
        <taxon>Spermatophyta</taxon>
        <taxon>Magnoliopsida</taxon>
        <taxon>eudicotyledons</taxon>
        <taxon>Gunneridae</taxon>
        <taxon>Pentapetalae</taxon>
        <taxon>asterids</taxon>
        <taxon>campanulids</taxon>
        <taxon>Asterales</taxon>
        <taxon>Asteraceae</taxon>
        <taxon>Asteroideae</taxon>
        <taxon>Heliantheae alliance</taxon>
        <taxon>Eupatorieae</taxon>
        <taxon>Mikania</taxon>
    </lineage>
</organism>
<dbReference type="AlphaFoldDB" id="A0A5N6M449"/>
<proteinExistence type="predicted"/>
<reference evidence="1 2" key="1">
    <citation type="submission" date="2019-05" db="EMBL/GenBank/DDBJ databases">
        <title>Mikania micrantha, genome provides insights into the molecular mechanism of rapid growth.</title>
        <authorList>
            <person name="Liu B."/>
        </authorList>
    </citation>
    <scope>NUCLEOTIDE SEQUENCE [LARGE SCALE GENOMIC DNA]</scope>
    <source>
        <strain evidence="1">NLD-2019</strain>
        <tissue evidence="1">Leaf</tissue>
    </source>
</reference>
<dbReference type="Proteomes" id="UP000326396">
    <property type="component" value="Linkage Group LG7"/>
</dbReference>
<evidence type="ECO:0000313" key="2">
    <source>
        <dbReference type="Proteomes" id="UP000326396"/>
    </source>
</evidence>